<sequence length="413" mass="43990">MARIRACLVVAVASALAPKPASRAVDRRQLAKSIAGLAGAIAGASAPRANAVVYLDPARYGDQELKNAAIAKCRTRVRDVIAKDPSLACSFFLLALLDGLSYDEKTRRGGPDGMVAASIQLPGRAYAELRDVVDLLQESQRALKRTNALTLADLIALSGAESLAAVGGPEISVQLGRTDNPELLNSIKAVSKGGLKEAQARGIAPAFDVEEAAPSDIVKAFRRSGFTEREAAALLGALAILQGDDVVNAKAVKKEDKGAAKARGKMGRGDKASSNYAIDLYGTNEGTEEASVDKFEGDIDEFYIADAFGSRKEAYGRRVGGASSSVDNFNQIFQDVMADQKKGKKGSTPVESALLLDQNVQIWVQKYAAERLTFLKDLDKSFYRITQVGAQYTGGKYAALLDNKPVKKLSTDR</sequence>
<dbReference type="InterPro" id="IPR010255">
    <property type="entry name" value="Haem_peroxidase_sf"/>
</dbReference>
<dbReference type="GO" id="GO:0020037">
    <property type="term" value="F:heme binding"/>
    <property type="evidence" value="ECO:0007669"/>
    <property type="project" value="InterPro"/>
</dbReference>
<name>A0A8J2SSJ8_9STRA</name>
<feature type="domain" description="Plant heme peroxidase family profile" evidence="3">
    <location>
        <begin position="96"/>
        <end position="408"/>
    </location>
</feature>
<comment type="caution">
    <text evidence="4">The sequence shown here is derived from an EMBL/GenBank/DDBJ whole genome shotgun (WGS) entry which is preliminary data.</text>
</comment>
<dbReference type="Proteomes" id="UP000789595">
    <property type="component" value="Unassembled WGS sequence"/>
</dbReference>
<proteinExistence type="inferred from homology"/>
<dbReference type="SUPFAM" id="SSF48113">
    <property type="entry name" value="Heme-dependent peroxidases"/>
    <property type="match status" value="1"/>
</dbReference>
<gene>
    <name evidence="4" type="ORF">PECAL_4P00420</name>
</gene>
<comment type="similarity">
    <text evidence="2">Belongs to the peroxidase family.</text>
</comment>
<dbReference type="Gene3D" id="1.10.520.10">
    <property type="match status" value="1"/>
</dbReference>
<dbReference type="GO" id="GO:0034599">
    <property type="term" value="P:cellular response to oxidative stress"/>
    <property type="evidence" value="ECO:0007669"/>
    <property type="project" value="InterPro"/>
</dbReference>
<dbReference type="InterPro" id="IPR044831">
    <property type="entry name" value="Ccp1-like"/>
</dbReference>
<dbReference type="InterPro" id="IPR002016">
    <property type="entry name" value="Haem_peroxidase"/>
</dbReference>
<organism evidence="4 5">
    <name type="scientific">Pelagomonas calceolata</name>
    <dbReference type="NCBI Taxonomy" id="35677"/>
    <lineage>
        <taxon>Eukaryota</taxon>
        <taxon>Sar</taxon>
        <taxon>Stramenopiles</taxon>
        <taxon>Ochrophyta</taxon>
        <taxon>Pelagophyceae</taxon>
        <taxon>Pelagomonadales</taxon>
        <taxon>Pelagomonadaceae</taxon>
        <taxon>Pelagomonas</taxon>
    </lineage>
</organism>
<dbReference type="Pfam" id="PF00141">
    <property type="entry name" value="peroxidase"/>
    <property type="match status" value="1"/>
</dbReference>
<dbReference type="PANTHER" id="PTHR31356">
    <property type="entry name" value="THYLAKOID LUMENAL 29 KDA PROTEIN, CHLOROPLASTIC-RELATED"/>
    <property type="match status" value="1"/>
</dbReference>
<dbReference type="PRINTS" id="PR00458">
    <property type="entry name" value="PEROXIDASE"/>
</dbReference>
<evidence type="ECO:0000313" key="4">
    <source>
        <dbReference type="EMBL" id="CAH0372882.1"/>
    </source>
</evidence>
<protein>
    <recommendedName>
        <fullName evidence="3">Plant heme peroxidase family profile domain-containing protein</fullName>
    </recommendedName>
</protein>
<dbReference type="GO" id="GO:0004601">
    <property type="term" value="F:peroxidase activity"/>
    <property type="evidence" value="ECO:0007669"/>
    <property type="project" value="InterPro"/>
</dbReference>
<dbReference type="GO" id="GO:0000302">
    <property type="term" value="P:response to reactive oxygen species"/>
    <property type="evidence" value="ECO:0007669"/>
    <property type="project" value="TreeGrafter"/>
</dbReference>
<evidence type="ECO:0000256" key="2">
    <source>
        <dbReference type="RuleBase" id="RU004241"/>
    </source>
</evidence>
<dbReference type="OrthoDB" id="2859658at2759"/>
<accession>A0A8J2SSJ8</accession>
<dbReference type="PANTHER" id="PTHR31356:SF66">
    <property type="entry name" value="CATALASE-PEROXIDASE"/>
    <property type="match status" value="1"/>
</dbReference>
<evidence type="ECO:0000256" key="1">
    <source>
        <dbReference type="ARBA" id="ARBA00023002"/>
    </source>
</evidence>
<dbReference type="EMBL" id="CAKKNE010000004">
    <property type="protein sequence ID" value="CAH0372882.1"/>
    <property type="molecule type" value="Genomic_DNA"/>
</dbReference>
<reference evidence="4" key="1">
    <citation type="submission" date="2021-11" db="EMBL/GenBank/DDBJ databases">
        <authorList>
            <consortium name="Genoscope - CEA"/>
            <person name="William W."/>
        </authorList>
    </citation>
    <scope>NUCLEOTIDE SEQUENCE</scope>
</reference>
<dbReference type="GO" id="GO:0042744">
    <property type="term" value="P:hydrogen peroxide catabolic process"/>
    <property type="evidence" value="ECO:0007669"/>
    <property type="project" value="TreeGrafter"/>
</dbReference>
<keyword evidence="5" id="KW-1185">Reference proteome</keyword>
<evidence type="ECO:0000259" key="3">
    <source>
        <dbReference type="PROSITE" id="PS50873"/>
    </source>
</evidence>
<evidence type="ECO:0000313" key="5">
    <source>
        <dbReference type="Proteomes" id="UP000789595"/>
    </source>
</evidence>
<dbReference type="Gene3D" id="1.10.420.10">
    <property type="entry name" value="Peroxidase, domain 2"/>
    <property type="match status" value="1"/>
</dbReference>
<dbReference type="PROSITE" id="PS50873">
    <property type="entry name" value="PEROXIDASE_4"/>
    <property type="match status" value="1"/>
</dbReference>
<keyword evidence="1" id="KW-0560">Oxidoreductase</keyword>
<dbReference type="AlphaFoldDB" id="A0A8J2SSJ8"/>